<feature type="compositionally biased region" description="Basic and acidic residues" evidence="1">
    <location>
        <begin position="23"/>
        <end position="51"/>
    </location>
</feature>
<protein>
    <submittedName>
        <fullName evidence="2">Uncharacterized protein</fullName>
    </submittedName>
</protein>
<proteinExistence type="predicted"/>
<feature type="region of interest" description="Disordered" evidence="1">
    <location>
        <begin position="1"/>
        <end position="51"/>
    </location>
</feature>
<gene>
    <name evidence="2" type="ORF">KM295_14650</name>
</gene>
<dbReference type="Proteomes" id="UP001139494">
    <property type="component" value="Unassembled WGS sequence"/>
</dbReference>
<comment type="caution">
    <text evidence="2">The sequence shown here is derived from an EMBL/GenBank/DDBJ whole genome shotgun (WGS) entry which is preliminary data.</text>
</comment>
<name>A0A9R1D5U2_9EURY</name>
<dbReference type="EMBL" id="JAHLKM010000033">
    <property type="protein sequence ID" value="MCQ4334694.1"/>
    <property type="molecule type" value="Genomic_DNA"/>
</dbReference>
<dbReference type="InterPro" id="IPR055975">
    <property type="entry name" value="DUF7553"/>
</dbReference>
<organism evidence="2 3">
    <name type="scientific">Natronomonas aquatica</name>
    <dbReference type="NCBI Taxonomy" id="2841590"/>
    <lineage>
        <taxon>Archaea</taxon>
        <taxon>Methanobacteriati</taxon>
        <taxon>Methanobacteriota</taxon>
        <taxon>Stenosarchaea group</taxon>
        <taxon>Halobacteria</taxon>
        <taxon>Halobacteriales</taxon>
        <taxon>Natronomonadaceae</taxon>
        <taxon>Natronomonas</taxon>
    </lineage>
</organism>
<reference evidence="2" key="1">
    <citation type="journal article" date="2023" name="Front. Microbiol.">
        <title>Genomic-based phylogenetic and metabolic analyses of the genus Natronomonas, and description of Natronomonas aquatica sp. nov.</title>
        <authorList>
            <person name="Garcia-Roldan A."/>
            <person name="Duran-Viseras A."/>
            <person name="de la Haba R.R."/>
            <person name="Corral P."/>
            <person name="Sanchez-Porro C."/>
            <person name="Ventosa A."/>
        </authorList>
    </citation>
    <scope>NUCLEOTIDE SEQUENCE</scope>
    <source>
        <strain evidence="2">F2-12</strain>
    </source>
</reference>
<dbReference type="AlphaFoldDB" id="A0A9R1D5U2"/>
<feature type="compositionally biased region" description="Low complexity" evidence="1">
    <location>
        <begin position="9"/>
        <end position="22"/>
    </location>
</feature>
<evidence type="ECO:0000313" key="3">
    <source>
        <dbReference type="Proteomes" id="UP001139494"/>
    </source>
</evidence>
<dbReference type="RefSeq" id="WP_256030770.1">
    <property type="nucleotide sequence ID" value="NZ_JAHLKM010000033.1"/>
</dbReference>
<keyword evidence="3" id="KW-1185">Reference proteome</keyword>
<evidence type="ECO:0000313" key="2">
    <source>
        <dbReference type="EMBL" id="MCQ4334694.1"/>
    </source>
</evidence>
<dbReference type="Pfam" id="PF24430">
    <property type="entry name" value="DUF7553"/>
    <property type="match status" value="1"/>
</dbReference>
<accession>A0A9R1D5U2</accession>
<sequence length="88" mass="9639">MTREELRNAADSLRTAADAAGAEARERLEAQAGKLDDHAEADRGPDHGRLAHYEHVLSEIADEEPDAADRIETALDSIRAYRETVEGV</sequence>
<evidence type="ECO:0000256" key="1">
    <source>
        <dbReference type="SAM" id="MobiDB-lite"/>
    </source>
</evidence>